<comment type="similarity">
    <text evidence="3 7 9">Belongs to the elongation factor P family.</text>
</comment>
<evidence type="ECO:0000256" key="8">
    <source>
        <dbReference type="NCBIfam" id="TIGR00038"/>
    </source>
</evidence>
<dbReference type="Pfam" id="PF01132">
    <property type="entry name" value="EFP"/>
    <property type="match status" value="1"/>
</dbReference>
<dbReference type="FunFam" id="2.40.50.140:FF:000009">
    <property type="entry name" value="Elongation factor P"/>
    <property type="match status" value="1"/>
</dbReference>
<evidence type="ECO:0000256" key="4">
    <source>
        <dbReference type="ARBA" id="ARBA00022490"/>
    </source>
</evidence>
<dbReference type="NCBIfam" id="NF001810">
    <property type="entry name" value="PRK00529.1"/>
    <property type="match status" value="1"/>
</dbReference>
<dbReference type="Proteomes" id="UP000176420">
    <property type="component" value="Unassembled WGS sequence"/>
</dbReference>
<evidence type="ECO:0000256" key="6">
    <source>
        <dbReference type="ARBA" id="ARBA00022917"/>
    </source>
</evidence>
<dbReference type="InterPro" id="IPR020599">
    <property type="entry name" value="Transl_elong_fac_P/YeiP"/>
</dbReference>
<evidence type="ECO:0000256" key="7">
    <source>
        <dbReference type="HAMAP-Rule" id="MF_00141"/>
    </source>
</evidence>
<feature type="domain" description="Elongation factor P C-terminal" evidence="10">
    <location>
        <begin position="129"/>
        <end position="184"/>
    </location>
</feature>
<dbReference type="InterPro" id="IPR008991">
    <property type="entry name" value="Translation_prot_SH3-like_sf"/>
</dbReference>
<feature type="domain" description="Translation elongation factor P/YeiP central" evidence="11">
    <location>
        <begin position="67"/>
        <end position="121"/>
    </location>
</feature>
<dbReference type="Pfam" id="PF09285">
    <property type="entry name" value="Elong-fact-P_C"/>
    <property type="match status" value="1"/>
</dbReference>
<dbReference type="InterPro" id="IPR013852">
    <property type="entry name" value="Transl_elong_P/YeiP_CS"/>
</dbReference>
<dbReference type="SMART" id="SM01185">
    <property type="entry name" value="EFP"/>
    <property type="match status" value="1"/>
</dbReference>
<evidence type="ECO:0000259" key="11">
    <source>
        <dbReference type="SMART" id="SM01185"/>
    </source>
</evidence>
<evidence type="ECO:0000313" key="13">
    <source>
        <dbReference type="Proteomes" id="UP000176420"/>
    </source>
</evidence>
<dbReference type="Gene3D" id="2.30.30.30">
    <property type="match status" value="1"/>
</dbReference>
<dbReference type="GO" id="GO:0003746">
    <property type="term" value="F:translation elongation factor activity"/>
    <property type="evidence" value="ECO:0007669"/>
    <property type="project" value="UniProtKB-UniRule"/>
</dbReference>
<dbReference type="InterPro" id="IPR001059">
    <property type="entry name" value="Transl_elong_P/YeiP_cen"/>
</dbReference>
<dbReference type="InterPro" id="IPR012340">
    <property type="entry name" value="NA-bd_OB-fold"/>
</dbReference>
<keyword evidence="5 7" id="KW-0251">Elongation factor</keyword>
<dbReference type="FunFam" id="2.30.30.30:FF:000003">
    <property type="entry name" value="Elongation factor P"/>
    <property type="match status" value="1"/>
</dbReference>
<dbReference type="Gene3D" id="2.40.50.140">
    <property type="entry name" value="Nucleic acid-binding proteins"/>
    <property type="match status" value="2"/>
</dbReference>
<dbReference type="CDD" id="cd04470">
    <property type="entry name" value="S1_EF-P_repeat_1"/>
    <property type="match status" value="1"/>
</dbReference>
<dbReference type="AlphaFoldDB" id="A0A1G2BC10"/>
<gene>
    <name evidence="7" type="primary">efp</name>
    <name evidence="12" type="ORF">A2319_00935</name>
</gene>
<organism evidence="12 13">
    <name type="scientific">Candidatus Kerfeldbacteria bacterium RIFOXYB2_FULL_38_14</name>
    <dbReference type="NCBI Taxonomy" id="1798547"/>
    <lineage>
        <taxon>Bacteria</taxon>
        <taxon>Candidatus Kerfeldiibacteriota</taxon>
    </lineage>
</organism>
<evidence type="ECO:0000313" key="12">
    <source>
        <dbReference type="EMBL" id="OGY86768.1"/>
    </source>
</evidence>
<dbReference type="InterPro" id="IPR014722">
    <property type="entry name" value="Rib_uL2_dom2"/>
</dbReference>
<evidence type="ECO:0000256" key="3">
    <source>
        <dbReference type="ARBA" id="ARBA00009479"/>
    </source>
</evidence>
<sequence length="186" mass="20848">MYSMSDLKVGKIITHENAPYQIVKAEHSKQARSAAVLRTKMRNLITGQMLEQTFQSGDTAQEADLENIQVNFLYKDAANFVFMNNETYDQFELSAQAVGDDWRYIKEGEDVVVMFFEGKPVSLALPPKVDLKVTEAPPGVKGDSATNATKKVKLETGYEVDVPLFIKEGNMVRVNTESGEYVERVN</sequence>
<evidence type="ECO:0000256" key="5">
    <source>
        <dbReference type="ARBA" id="ARBA00022768"/>
    </source>
</evidence>
<dbReference type="FunFam" id="2.40.50.140:FF:000004">
    <property type="entry name" value="Elongation factor P"/>
    <property type="match status" value="1"/>
</dbReference>
<evidence type="ECO:0000259" key="10">
    <source>
        <dbReference type="SMART" id="SM00841"/>
    </source>
</evidence>
<dbReference type="CDD" id="cd05794">
    <property type="entry name" value="S1_EF-P_repeat_2"/>
    <property type="match status" value="1"/>
</dbReference>
<evidence type="ECO:0000256" key="1">
    <source>
        <dbReference type="ARBA" id="ARBA00004496"/>
    </source>
</evidence>
<dbReference type="PROSITE" id="PS01275">
    <property type="entry name" value="EFP"/>
    <property type="match status" value="1"/>
</dbReference>
<dbReference type="PANTHER" id="PTHR30053:SF14">
    <property type="entry name" value="TRANSLATION ELONGATION FACTOR KOW-LIKE DOMAIN-CONTAINING PROTEIN"/>
    <property type="match status" value="1"/>
</dbReference>
<reference evidence="12 13" key="1">
    <citation type="journal article" date="2016" name="Nat. Commun.">
        <title>Thousands of microbial genomes shed light on interconnected biogeochemical processes in an aquifer system.</title>
        <authorList>
            <person name="Anantharaman K."/>
            <person name="Brown C.T."/>
            <person name="Hug L.A."/>
            <person name="Sharon I."/>
            <person name="Castelle C.J."/>
            <person name="Probst A.J."/>
            <person name="Thomas B.C."/>
            <person name="Singh A."/>
            <person name="Wilkins M.J."/>
            <person name="Karaoz U."/>
            <person name="Brodie E.L."/>
            <person name="Williams K.H."/>
            <person name="Hubbard S.S."/>
            <person name="Banfield J.F."/>
        </authorList>
    </citation>
    <scope>NUCLEOTIDE SEQUENCE [LARGE SCALE GENOMIC DNA]</scope>
</reference>
<dbReference type="PIRSF" id="PIRSF005901">
    <property type="entry name" value="EF-P"/>
    <property type="match status" value="1"/>
</dbReference>
<comment type="function">
    <text evidence="7">Involved in peptide bond synthesis. Stimulates efficient translation and peptide-bond synthesis on native or reconstituted 70S ribosomes in vitro. Probably functions indirectly by altering the affinity of the ribosome for aminoacyl-tRNA, thus increasing their reactivity as acceptors for peptidyl transferase.</text>
</comment>
<accession>A0A1G2BC10</accession>
<dbReference type="GO" id="GO:0005829">
    <property type="term" value="C:cytosol"/>
    <property type="evidence" value="ECO:0007669"/>
    <property type="project" value="UniProtKB-ARBA"/>
</dbReference>
<dbReference type="NCBIfam" id="TIGR00038">
    <property type="entry name" value="efp"/>
    <property type="match status" value="1"/>
</dbReference>
<dbReference type="GO" id="GO:0043043">
    <property type="term" value="P:peptide biosynthetic process"/>
    <property type="evidence" value="ECO:0007669"/>
    <property type="project" value="InterPro"/>
</dbReference>
<dbReference type="SUPFAM" id="SSF50249">
    <property type="entry name" value="Nucleic acid-binding proteins"/>
    <property type="match status" value="2"/>
</dbReference>
<comment type="caution">
    <text evidence="12">The sequence shown here is derived from an EMBL/GenBank/DDBJ whole genome shotgun (WGS) entry which is preliminary data.</text>
</comment>
<protein>
    <recommendedName>
        <fullName evidence="7 8">Elongation factor P</fullName>
        <shortName evidence="7">EF-P</shortName>
    </recommendedName>
</protein>
<dbReference type="Pfam" id="PF08207">
    <property type="entry name" value="EFP_N"/>
    <property type="match status" value="1"/>
</dbReference>
<name>A0A1G2BC10_9BACT</name>
<dbReference type="InterPro" id="IPR015365">
    <property type="entry name" value="Elong-fact-P_C"/>
</dbReference>
<dbReference type="InterPro" id="IPR011768">
    <property type="entry name" value="Transl_elongation_fac_P"/>
</dbReference>
<proteinExistence type="inferred from homology"/>
<dbReference type="UniPathway" id="UPA00345"/>
<comment type="subcellular location">
    <subcellularLocation>
        <location evidence="1 7">Cytoplasm</location>
    </subcellularLocation>
</comment>
<dbReference type="SUPFAM" id="SSF50104">
    <property type="entry name" value="Translation proteins SH3-like domain"/>
    <property type="match status" value="1"/>
</dbReference>
<dbReference type="SMART" id="SM00841">
    <property type="entry name" value="Elong-fact-P_C"/>
    <property type="match status" value="1"/>
</dbReference>
<dbReference type="InterPro" id="IPR013185">
    <property type="entry name" value="Transl_elong_KOW-like"/>
</dbReference>
<evidence type="ECO:0000256" key="9">
    <source>
        <dbReference type="RuleBase" id="RU004389"/>
    </source>
</evidence>
<dbReference type="PANTHER" id="PTHR30053">
    <property type="entry name" value="ELONGATION FACTOR P"/>
    <property type="match status" value="1"/>
</dbReference>
<comment type="pathway">
    <text evidence="2 7">Protein biosynthesis; polypeptide chain elongation.</text>
</comment>
<keyword evidence="4 7" id="KW-0963">Cytoplasm</keyword>
<evidence type="ECO:0000256" key="2">
    <source>
        <dbReference type="ARBA" id="ARBA00004815"/>
    </source>
</evidence>
<dbReference type="HAMAP" id="MF_00141">
    <property type="entry name" value="EF_P"/>
    <property type="match status" value="1"/>
</dbReference>
<keyword evidence="6 7" id="KW-0648">Protein biosynthesis</keyword>
<dbReference type="EMBL" id="MHKI01000016">
    <property type="protein sequence ID" value="OGY86768.1"/>
    <property type="molecule type" value="Genomic_DNA"/>
</dbReference>